<dbReference type="PANTHER" id="PTHR45827:SF1">
    <property type="entry name" value="SORTING NEXIN"/>
    <property type="match status" value="1"/>
</dbReference>
<dbReference type="PROSITE" id="PS50002">
    <property type="entry name" value="SH3"/>
    <property type="match status" value="1"/>
</dbReference>
<dbReference type="OrthoDB" id="10254720at2759"/>
<keyword evidence="1 2" id="KW-0728">SH3 domain</keyword>
<dbReference type="PRINTS" id="PR00452">
    <property type="entry name" value="SH3DOMAIN"/>
</dbReference>
<dbReference type="CDD" id="cd11763">
    <property type="entry name" value="SH3_SNX9_like"/>
    <property type="match status" value="1"/>
</dbReference>
<dbReference type="GO" id="GO:0035091">
    <property type="term" value="F:phosphatidylinositol binding"/>
    <property type="evidence" value="ECO:0007669"/>
    <property type="project" value="TreeGrafter"/>
</dbReference>
<dbReference type="InterPro" id="IPR036028">
    <property type="entry name" value="SH3-like_dom_sf"/>
</dbReference>
<name>A0A2G9UH63_TELCI</name>
<feature type="region of interest" description="Disordered" evidence="3">
    <location>
        <begin position="77"/>
        <end position="108"/>
    </location>
</feature>
<evidence type="ECO:0000256" key="2">
    <source>
        <dbReference type="PROSITE-ProRule" id="PRU00192"/>
    </source>
</evidence>
<dbReference type="GO" id="GO:0097320">
    <property type="term" value="P:plasma membrane tubulation"/>
    <property type="evidence" value="ECO:0007669"/>
    <property type="project" value="TreeGrafter"/>
</dbReference>
<dbReference type="GO" id="GO:0031410">
    <property type="term" value="C:cytoplasmic vesicle"/>
    <property type="evidence" value="ECO:0007669"/>
    <property type="project" value="TreeGrafter"/>
</dbReference>
<dbReference type="AlphaFoldDB" id="A0A2G9UH63"/>
<keyword evidence="6" id="KW-1185">Reference proteome</keyword>
<evidence type="ECO:0000313" key="5">
    <source>
        <dbReference type="EMBL" id="PIO69516.1"/>
    </source>
</evidence>
<evidence type="ECO:0000313" key="6">
    <source>
        <dbReference type="Proteomes" id="UP000230423"/>
    </source>
</evidence>
<reference evidence="5 6" key="1">
    <citation type="submission" date="2015-09" db="EMBL/GenBank/DDBJ databases">
        <title>Draft genome of the parasitic nematode Teladorsagia circumcincta isolate WARC Sus (inbred).</title>
        <authorList>
            <person name="Mitreva M."/>
        </authorList>
    </citation>
    <scope>NUCLEOTIDE SEQUENCE [LARGE SCALE GENOMIC DNA]</scope>
    <source>
        <strain evidence="5 6">S</strain>
    </source>
</reference>
<dbReference type="EMBL" id="KZ346624">
    <property type="protein sequence ID" value="PIO69516.1"/>
    <property type="molecule type" value="Genomic_DNA"/>
</dbReference>
<dbReference type="GO" id="GO:0016197">
    <property type="term" value="P:endosomal transport"/>
    <property type="evidence" value="ECO:0007669"/>
    <property type="project" value="TreeGrafter"/>
</dbReference>
<accession>A0A2G9UH63</accession>
<dbReference type="InterPro" id="IPR001452">
    <property type="entry name" value="SH3_domain"/>
</dbReference>
<evidence type="ECO:0000256" key="3">
    <source>
        <dbReference type="SAM" id="MobiDB-lite"/>
    </source>
</evidence>
<dbReference type="Pfam" id="PF14604">
    <property type="entry name" value="SH3_9"/>
    <property type="match status" value="1"/>
</dbReference>
<dbReference type="PANTHER" id="PTHR45827">
    <property type="entry name" value="SORTING NEXIN"/>
    <property type="match status" value="1"/>
</dbReference>
<proteinExistence type="predicted"/>
<dbReference type="GO" id="GO:0005886">
    <property type="term" value="C:plasma membrane"/>
    <property type="evidence" value="ECO:0007669"/>
    <property type="project" value="TreeGrafter"/>
</dbReference>
<feature type="domain" description="SH3" evidence="4">
    <location>
        <begin position="14"/>
        <end position="76"/>
    </location>
</feature>
<evidence type="ECO:0000256" key="1">
    <source>
        <dbReference type="ARBA" id="ARBA00022443"/>
    </source>
</evidence>
<protein>
    <submittedName>
        <fullName evidence="5">SH3 domain protein</fullName>
    </submittedName>
</protein>
<dbReference type="Proteomes" id="UP000230423">
    <property type="component" value="Unassembled WGS sequence"/>
</dbReference>
<dbReference type="GO" id="GO:0006897">
    <property type="term" value="P:endocytosis"/>
    <property type="evidence" value="ECO:0007669"/>
    <property type="project" value="TreeGrafter"/>
</dbReference>
<dbReference type="SMART" id="SM00326">
    <property type="entry name" value="SH3"/>
    <property type="match status" value="1"/>
</dbReference>
<dbReference type="Gene3D" id="2.30.30.40">
    <property type="entry name" value="SH3 Domains"/>
    <property type="match status" value="1"/>
</dbReference>
<evidence type="ECO:0000259" key="4">
    <source>
        <dbReference type="PROSITE" id="PS50002"/>
    </source>
</evidence>
<organism evidence="5 6">
    <name type="scientific">Teladorsagia circumcincta</name>
    <name type="common">Brown stomach worm</name>
    <name type="synonym">Ostertagia circumcincta</name>
    <dbReference type="NCBI Taxonomy" id="45464"/>
    <lineage>
        <taxon>Eukaryota</taxon>
        <taxon>Metazoa</taxon>
        <taxon>Ecdysozoa</taxon>
        <taxon>Nematoda</taxon>
        <taxon>Chromadorea</taxon>
        <taxon>Rhabditida</taxon>
        <taxon>Rhabditina</taxon>
        <taxon>Rhabditomorpha</taxon>
        <taxon>Strongyloidea</taxon>
        <taxon>Trichostrongylidae</taxon>
        <taxon>Teladorsagia</taxon>
    </lineage>
</organism>
<gene>
    <name evidence="5" type="ORF">TELCIR_08655</name>
</gene>
<dbReference type="SUPFAM" id="SSF50044">
    <property type="entry name" value="SH3-domain"/>
    <property type="match status" value="1"/>
</dbReference>
<sequence length="131" mass="14204">MLARSEGWGRIVLNMSSQVKAEYDFEAQPGTGEMSITAGEILTVVRPNVEGGWMEGSNSRGQVGLFPESYVVPYYGAPPSVPPKGTSTHPSYDPSRGSASGENGQHRQITFEKLITGFKPHGAILEKFMKD</sequence>
<feature type="compositionally biased region" description="Polar residues" evidence="3">
    <location>
        <begin position="97"/>
        <end position="108"/>
    </location>
</feature>